<comment type="function">
    <text evidence="6">Catalyzes the phosphorylation of ribose 1,5-bisphosphate to 5-phospho-D-ribosyl alpha-1-diphosphate (PRPP).</text>
</comment>
<keyword evidence="9" id="KW-1185">Reference proteome</keyword>
<feature type="domain" description="Guanylate kinase/L-type calcium channel beta subunit" evidence="7">
    <location>
        <begin position="9"/>
        <end position="190"/>
    </location>
</feature>
<dbReference type="Pfam" id="PF13238">
    <property type="entry name" value="AAA_18"/>
    <property type="match status" value="1"/>
</dbReference>
<evidence type="ECO:0000313" key="9">
    <source>
        <dbReference type="Proteomes" id="UP000578036"/>
    </source>
</evidence>
<evidence type="ECO:0000256" key="4">
    <source>
        <dbReference type="ARBA" id="ARBA00022741"/>
    </source>
</evidence>
<dbReference type="SUPFAM" id="SSF52540">
    <property type="entry name" value="P-loop containing nucleoside triphosphate hydrolases"/>
    <property type="match status" value="1"/>
</dbReference>
<dbReference type="PANTHER" id="PTHR23117:SF8">
    <property type="entry name" value="RIBOSE 1,5-BISPHOSPHATE PHOSPHOKINASE PHNN"/>
    <property type="match status" value="1"/>
</dbReference>
<dbReference type="InterPro" id="IPR012699">
    <property type="entry name" value="PhnN"/>
</dbReference>
<dbReference type="Proteomes" id="UP000578036">
    <property type="component" value="Unassembled WGS sequence"/>
</dbReference>
<accession>A0A7W4VD23</accession>
<dbReference type="HAMAP" id="MF_00836">
    <property type="entry name" value="PhnN"/>
    <property type="match status" value="1"/>
</dbReference>
<organism evidence="8 9">
    <name type="scientific">Cupriavidus alkaliphilus</name>
    <dbReference type="NCBI Taxonomy" id="942866"/>
    <lineage>
        <taxon>Bacteria</taxon>
        <taxon>Pseudomonadati</taxon>
        <taxon>Pseudomonadota</taxon>
        <taxon>Betaproteobacteria</taxon>
        <taxon>Burkholderiales</taxon>
        <taxon>Burkholderiaceae</taxon>
        <taxon>Cupriavidus</taxon>
    </lineage>
</organism>
<evidence type="ECO:0000256" key="6">
    <source>
        <dbReference type="HAMAP-Rule" id="MF_00836"/>
    </source>
</evidence>
<dbReference type="InterPro" id="IPR027417">
    <property type="entry name" value="P-loop_NTPase"/>
</dbReference>
<dbReference type="Gene3D" id="3.40.50.300">
    <property type="entry name" value="P-loop containing nucleotide triphosphate hydrolases"/>
    <property type="match status" value="1"/>
</dbReference>
<evidence type="ECO:0000259" key="7">
    <source>
        <dbReference type="SMART" id="SM00072"/>
    </source>
</evidence>
<reference evidence="8 9" key="1">
    <citation type="submission" date="2020-08" db="EMBL/GenBank/DDBJ databases">
        <title>Genomic Encyclopedia of Type Strains, Phase IV (KMG-V): Genome sequencing to study the core and pangenomes of soil and plant-associated prokaryotes.</title>
        <authorList>
            <person name="Whitman W."/>
        </authorList>
    </citation>
    <scope>NUCLEOTIDE SEQUENCE [LARGE SCALE GENOMIC DNA]</scope>
    <source>
        <strain evidence="8 9">SLV-2362</strain>
    </source>
</reference>
<dbReference type="AlphaFoldDB" id="A0A7W4VD23"/>
<dbReference type="RefSeq" id="WP_092316908.1">
    <property type="nucleotide sequence ID" value="NZ_FMAD01000015.1"/>
</dbReference>
<dbReference type="UniPathway" id="UPA00087">
    <property type="reaction ID" value="UER00175"/>
</dbReference>
<dbReference type="SMART" id="SM00072">
    <property type="entry name" value="GuKc"/>
    <property type="match status" value="1"/>
</dbReference>
<dbReference type="NCBIfam" id="TIGR02322">
    <property type="entry name" value="phosphon_PhnN"/>
    <property type="match status" value="1"/>
</dbReference>
<protein>
    <recommendedName>
        <fullName evidence="6">Ribose 1,5-bisphosphate phosphokinase PhnN</fullName>
        <ecNumber evidence="6">2.7.4.23</ecNumber>
    </recommendedName>
    <alternativeName>
        <fullName evidence="6">Ribose 1,5-bisphosphokinase</fullName>
    </alternativeName>
</protein>
<comment type="similarity">
    <text evidence="6">Belongs to the ribose 1,5-bisphosphokinase family.</text>
</comment>
<comment type="pathway">
    <text evidence="2 6">Metabolic intermediate biosynthesis; 5-phospho-alpha-D-ribose 1-diphosphate biosynthesis; 5-phospho-alpha-D-ribose 1-diphosphate from D-ribose 5-phosphate (route II): step 3/3.</text>
</comment>
<comment type="catalytic activity">
    <reaction evidence="1 6">
        <text>alpha-D-ribose 1,5-bisphosphate + ATP = 5-phospho-alpha-D-ribose 1-diphosphate + ADP</text>
        <dbReference type="Rhea" id="RHEA:20109"/>
        <dbReference type="ChEBI" id="CHEBI:30616"/>
        <dbReference type="ChEBI" id="CHEBI:58017"/>
        <dbReference type="ChEBI" id="CHEBI:68688"/>
        <dbReference type="ChEBI" id="CHEBI:456216"/>
        <dbReference type="EC" id="2.7.4.23"/>
    </reaction>
</comment>
<gene>
    <name evidence="6" type="primary">phnN</name>
    <name evidence="8" type="ORF">FHX61_004014</name>
</gene>
<dbReference type="EMBL" id="JACHWF010000004">
    <property type="protein sequence ID" value="MBB3009341.1"/>
    <property type="molecule type" value="Genomic_DNA"/>
</dbReference>
<comment type="caution">
    <text evidence="8">The sequence shown here is derived from an EMBL/GenBank/DDBJ whole genome shotgun (WGS) entry which is preliminary data.</text>
</comment>
<dbReference type="NCBIfam" id="NF007485">
    <property type="entry name" value="PRK10078.1"/>
    <property type="match status" value="1"/>
</dbReference>
<dbReference type="GO" id="GO:0005829">
    <property type="term" value="C:cytosol"/>
    <property type="evidence" value="ECO:0007669"/>
    <property type="project" value="TreeGrafter"/>
</dbReference>
<keyword evidence="4 6" id="KW-0547">Nucleotide-binding</keyword>
<keyword evidence="5 6" id="KW-0067">ATP-binding</keyword>
<dbReference type="InterPro" id="IPR008145">
    <property type="entry name" value="GK/Ca_channel_bsu"/>
</dbReference>
<evidence type="ECO:0000256" key="2">
    <source>
        <dbReference type="ARBA" id="ARBA00005069"/>
    </source>
</evidence>
<evidence type="ECO:0000256" key="3">
    <source>
        <dbReference type="ARBA" id="ARBA00022679"/>
    </source>
</evidence>
<dbReference type="GO" id="GO:0019634">
    <property type="term" value="P:organic phosphonate metabolic process"/>
    <property type="evidence" value="ECO:0007669"/>
    <property type="project" value="UniProtKB-UniRule"/>
</dbReference>
<evidence type="ECO:0000256" key="1">
    <source>
        <dbReference type="ARBA" id="ARBA00000373"/>
    </source>
</evidence>
<keyword evidence="8" id="KW-0418">Kinase</keyword>
<evidence type="ECO:0000313" key="8">
    <source>
        <dbReference type="EMBL" id="MBB3009341.1"/>
    </source>
</evidence>
<proteinExistence type="inferred from homology"/>
<dbReference type="EC" id="2.7.4.23" evidence="6"/>
<dbReference type="GO" id="GO:0005524">
    <property type="term" value="F:ATP binding"/>
    <property type="evidence" value="ECO:0007669"/>
    <property type="project" value="UniProtKB-KW"/>
</dbReference>
<feature type="binding site" evidence="6">
    <location>
        <begin position="17"/>
        <end position="24"/>
    </location>
    <ligand>
        <name>ATP</name>
        <dbReference type="ChEBI" id="CHEBI:30616"/>
    </ligand>
</feature>
<keyword evidence="3 6" id="KW-0808">Transferase</keyword>
<dbReference type="GO" id="GO:0033863">
    <property type="term" value="F:ribose 1,5-bisphosphate phosphokinase activity"/>
    <property type="evidence" value="ECO:0007669"/>
    <property type="project" value="UniProtKB-UniRule"/>
</dbReference>
<sequence length="200" mass="21441">MSAATVADGDGLFYLMGPSGSGKDSLLRALRERLGADHRIVIAHRYITRAADANEASVALTPEEFHRRRALGCLALDWHSHGLHYGIGIEIEQWLARGLTVIVNGSREYLPQAVARYPRLCAVHVRVQPEVLAARLRQRGREAEDAIARRLARARQAFAVPAGCRLVEIDNSGGLESAVAALAQLVGAAPGASPAAARQA</sequence>
<name>A0A7W4VD23_9BURK</name>
<dbReference type="GO" id="GO:0006015">
    <property type="term" value="P:5-phosphoribose 1-diphosphate biosynthetic process"/>
    <property type="evidence" value="ECO:0007669"/>
    <property type="project" value="UniProtKB-UniRule"/>
</dbReference>
<dbReference type="PANTHER" id="PTHR23117">
    <property type="entry name" value="GUANYLATE KINASE-RELATED"/>
    <property type="match status" value="1"/>
</dbReference>
<evidence type="ECO:0000256" key="5">
    <source>
        <dbReference type="ARBA" id="ARBA00022840"/>
    </source>
</evidence>